<dbReference type="Proteomes" id="UP000058020">
    <property type="component" value="Chromosome"/>
</dbReference>
<sequence length="369" mass="42795">MLREYVFFHDIGKDSLPTNSKTYNIVNWYLKWKGRVKNVDTIAHSAPNLSDYKYNNLQVFYIDGLPNLEGIQIARYFFLQVYLIFYSLFFIFIKPYSAILLGELLKLLRVNLANDKELARDYLFHSSGPYYRPIWTYAAEDKGSRILFYFYSTNTENFKTKSGYPIQRPRHLMSWSHYLVWDKFQTDFLKRFGHHKSIIEEVGPIWTSSSGGVIDVSLNSIAVFDVTPNNEDVYVSLGLGSEYYTPKIANQFLDDIYSVLEKNDVIMAHKIKRKNKNAHEEYMQNLKKLKKQPNYIEIDPDIDATQVIKKTKACISMPFTSTALIAKHEGRPSVFYDPSGIVQADDRAAHGIPILVSIDELQQWVEGIN</sequence>
<keyword evidence="1" id="KW-1133">Transmembrane helix</keyword>
<keyword evidence="1" id="KW-0812">Transmembrane</keyword>
<dbReference type="EMBL" id="CP010552">
    <property type="protein sequence ID" value="ALE53193.1"/>
    <property type="molecule type" value="Genomic_DNA"/>
</dbReference>
<evidence type="ECO:0008006" key="4">
    <source>
        <dbReference type="Google" id="ProtNLM"/>
    </source>
</evidence>
<dbReference type="AlphaFoldDB" id="A0A0M4NXT6"/>
<dbReference type="NCBIfam" id="TIGR04417">
    <property type="entry name" value="PFTS_polysacc"/>
    <property type="match status" value="1"/>
</dbReference>
<proteinExistence type="predicted"/>
<keyword evidence="1" id="KW-0472">Membrane</keyword>
<evidence type="ECO:0000313" key="3">
    <source>
        <dbReference type="Proteomes" id="UP000058020"/>
    </source>
</evidence>
<reference evidence="2 3" key="1">
    <citation type="journal article" date="2015" name="Genome Announc.">
        <title>Genome Sequence of 'Candidatus Thioglobus autotrophica' Strain EF1, a Chemoautotroph from the SUP05 Clade of Marine Gammaproteobacteria.</title>
        <authorList>
            <person name="Shah V."/>
            <person name="Morris R.M."/>
        </authorList>
    </citation>
    <scope>NUCLEOTIDE SEQUENCE [LARGE SCALE GENOMIC DNA]</scope>
    <source>
        <strain evidence="2 3">EF1</strain>
    </source>
</reference>
<keyword evidence="3" id="KW-1185">Reference proteome</keyword>
<feature type="transmembrane region" description="Helical" evidence="1">
    <location>
        <begin position="73"/>
        <end position="93"/>
    </location>
</feature>
<accession>A0A0M4NXT6</accession>
<protein>
    <recommendedName>
        <fullName evidence="4">Polysaccharide biosynthesis PFTS motif protein</fullName>
    </recommendedName>
</protein>
<gene>
    <name evidence="2" type="ORF">SP60_02165</name>
</gene>
<name>A0A0M4NXT6_9GAMM</name>
<evidence type="ECO:0000313" key="2">
    <source>
        <dbReference type="EMBL" id="ALE53193.1"/>
    </source>
</evidence>
<dbReference type="KEGG" id="tho:SP60_02165"/>
<organism evidence="2 3">
    <name type="scientific">Candidatus Thioglobus autotrophicus</name>
    <dbReference type="NCBI Taxonomy" id="1705394"/>
    <lineage>
        <taxon>Bacteria</taxon>
        <taxon>Pseudomonadati</taxon>
        <taxon>Pseudomonadota</taxon>
        <taxon>Gammaproteobacteria</taxon>
        <taxon>Candidatus Pseudothioglobaceae</taxon>
        <taxon>Candidatus Thioglobus</taxon>
    </lineage>
</organism>
<evidence type="ECO:0000256" key="1">
    <source>
        <dbReference type="SAM" id="Phobius"/>
    </source>
</evidence>
<dbReference type="InterPro" id="IPR030932">
    <property type="entry name" value="PFTS_polysacc"/>
</dbReference>